<dbReference type="PROSITE" id="PS50244">
    <property type="entry name" value="S5A_REDUCTASE"/>
    <property type="match status" value="1"/>
</dbReference>
<feature type="transmembrane region" description="Helical" evidence="6">
    <location>
        <begin position="97"/>
        <end position="113"/>
    </location>
</feature>
<sequence>MPDPTWMFTTGPALFLYNETRKWFTLGSLVLTPVLLIIDAPFGRFTPKQQSSIFLLDGIKAWIFMELISPSCFIYTFLSSPLSVQPPPLPALSDRHAILALCFLAHYLNRALISPLRTPSRSKTHIIVPLSGISFNVINGSLMGSYLSSPFARMWLQGPTRTSFYVGLGIWAVGLAGNIYHDEILLNIRLKAKSKGKAKEGQGEHYAIPNGGMYSLISYPNYFFEWVEWFGFALAASPLPFRLGGLTAASVVSSMFNSQTYIDLINTPGQSFVPNLSPPWIFLLSEFLLMVPRAYKGHRWYHDKFGDSYPKDRKAVIPFVL</sequence>
<dbReference type="Pfam" id="PF02544">
    <property type="entry name" value="Steroid_dh"/>
    <property type="match status" value="2"/>
</dbReference>
<comment type="subcellular location">
    <subcellularLocation>
        <location evidence="1">Membrane</location>
        <topology evidence="1">Multi-pass membrane protein</topology>
    </subcellularLocation>
</comment>
<protein>
    <recommendedName>
        <fullName evidence="7">3-oxo-5-alpha-steroid 4-dehydrogenase C-terminal domain-containing protein</fullName>
    </recommendedName>
</protein>
<feature type="transmembrane region" description="Helical" evidence="6">
    <location>
        <begin position="125"/>
        <end position="143"/>
    </location>
</feature>
<dbReference type="InterPro" id="IPR001104">
    <property type="entry name" value="3-oxo-5_a-steroid_4-DH_C"/>
</dbReference>
<dbReference type="GO" id="GO:0016627">
    <property type="term" value="F:oxidoreductase activity, acting on the CH-CH group of donors"/>
    <property type="evidence" value="ECO:0007669"/>
    <property type="project" value="InterPro"/>
</dbReference>
<dbReference type="GO" id="GO:0006629">
    <property type="term" value="P:lipid metabolic process"/>
    <property type="evidence" value="ECO:0007669"/>
    <property type="project" value="InterPro"/>
</dbReference>
<name>A0A9P5YPZ7_9AGAR</name>
<accession>A0A9P5YPZ7</accession>
<feature type="domain" description="3-oxo-5-alpha-steroid 4-dehydrogenase C-terminal" evidence="7">
    <location>
        <begin position="278"/>
        <end position="321"/>
    </location>
</feature>
<keyword evidence="3 6" id="KW-0812">Transmembrane</keyword>
<dbReference type="Gene3D" id="1.20.120.1630">
    <property type="match status" value="1"/>
</dbReference>
<evidence type="ECO:0000313" key="8">
    <source>
        <dbReference type="EMBL" id="KAF9473778.1"/>
    </source>
</evidence>
<dbReference type="GO" id="GO:0016020">
    <property type="term" value="C:membrane"/>
    <property type="evidence" value="ECO:0007669"/>
    <property type="project" value="UniProtKB-SubCell"/>
</dbReference>
<proteinExistence type="inferred from homology"/>
<evidence type="ECO:0000256" key="1">
    <source>
        <dbReference type="ARBA" id="ARBA00004141"/>
    </source>
</evidence>
<reference evidence="8" key="1">
    <citation type="submission" date="2020-11" db="EMBL/GenBank/DDBJ databases">
        <authorList>
            <consortium name="DOE Joint Genome Institute"/>
            <person name="Ahrendt S."/>
            <person name="Riley R."/>
            <person name="Andreopoulos W."/>
            <person name="Labutti K."/>
            <person name="Pangilinan J."/>
            <person name="Ruiz-Duenas F.J."/>
            <person name="Barrasa J.M."/>
            <person name="Sanchez-Garcia M."/>
            <person name="Camarero S."/>
            <person name="Miyauchi S."/>
            <person name="Serrano A."/>
            <person name="Linde D."/>
            <person name="Babiker R."/>
            <person name="Drula E."/>
            <person name="Ayuso-Fernandez I."/>
            <person name="Pacheco R."/>
            <person name="Padilla G."/>
            <person name="Ferreira P."/>
            <person name="Barriuso J."/>
            <person name="Kellner H."/>
            <person name="Castanera R."/>
            <person name="Alfaro M."/>
            <person name="Ramirez L."/>
            <person name="Pisabarro A.G."/>
            <person name="Kuo A."/>
            <person name="Tritt A."/>
            <person name="Lipzen A."/>
            <person name="He G."/>
            <person name="Yan M."/>
            <person name="Ng V."/>
            <person name="Cullen D."/>
            <person name="Martin F."/>
            <person name="Rosso M.-N."/>
            <person name="Henrissat B."/>
            <person name="Hibbett D."/>
            <person name="Martinez A.T."/>
            <person name="Grigoriev I.V."/>
        </authorList>
    </citation>
    <scope>NUCLEOTIDE SEQUENCE</scope>
    <source>
        <strain evidence="8">CIRM-BRFM 674</strain>
    </source>
</reference>
<organism evidence="8 9">
    <name type="scientific">Pholiota conissans</name>
    <dbReference type="NCBI Taxonomy" id="109636"/>
    <lineage>
        <taxon>Eukaryota</taxon>
        <taxon>Fungi</taxon>
        <taxon>Dikarya</taxon>
        <taxon>Basidiomycota</taxon>
        <taxon>Agaricomycotina</taxon>
        <taxon>Agaricomycetes</taxon>
        <taxon>Agaricomycetidae</taxon>
        <taxon>Agaricales</taxon>
        <taxon>Agaricineae</taxon>
        <taxon>Strophariaceae</taxon>
        <taxon>Pholiota</taxon>
    </lineage>
</organism>
<keyword evidence="9" id="KW-1185">Reference proteome</keyword>
<dbReference type="InterPro" id="IPR039357">
    <property type="entry name" value="SRD5A/TECR"/>
</dbReference>
<dbReference type="AlphaFoldDB" id="A0A9P5YPZ7"/>
<feature type="transmembrane region" description="Helical" evidence="6">
    <location>
        <begin position="54"/>
        <end position="77"/>
    </location>
</feature>
<evidence type="ECO:0000313" key="9">
    <source>
        <dbReference type="Proteomes" id="UP000807469"/>
    </source>
</evidence>
<feature type="transmembrane region" description="Helical" evidence="6">
    <location>
        <begin position="163"/>
        <end position="181"/>
    </location>
</feature>
<keyword evidence="4 6" id="KW-1133">Transmembrane helix</keyword>
<dbReference type="EMBL" id="MU155417">
    <property type="protein sequence ID" value="KAF9473778.1"/>
    <property type="molecule type" value="Genomic_DNA"/>
</dbReference>
<comment type="similarity">
    <text evidence="2">Belongs to the steroid 5-alpha reductase family.</text>
</comment>
<dbReference type="Proteomes" id="UP000807469">
    <property type="component" value="Unassembled WGS sequence"/>
</dbReference>
<evidence type="ECO:0000256" key="4">
    <source>
        <dbReference type="ARBA" id="ARBA00022989"/>
    </source>
</evidence>
<dbReference type="OrthoDB" id="5788137at2759"/>
<evidence type="ECO:0000256" key="5">
    <source>
        <dbReference type="ARBA" id="ARBA00023136"/>
    </source>
</evidence>
<dbReference type="PANTHER" id="PTHR10556">
    <property type="entry name" value="3-OXO-5-ALPHA-STEROID 4-DEHYDROGENASE"/>
    <property type="match status" value="1"/>
</dbReference>
<evidence type="ECO:0000256" key="3">
    <source>
        <dbReference type="ARBA" id="ARBA00022692"/>
    </source>
</evidence>
<evidence type="ECO:0000259" key="7">
    <source>
        <dbReference type="Pfam" id="PF02544"/>
    </source>
</evidence>
<feature type="domain" description="3-oxo-5-alpha-steroid 4-dehydrogenase C-terminal" evidence="7">
    <location>
        <begin position="126"/>
        <end position="239"/>
    </location>
</feature>
<comment type="caution">
    <text evidence="8">The sequence shown here is derived from an EMBL/GenBank/DDBJ whole genome shotgun (WGS) entry which is preliminary data.</text>
</comment>
<keyword evidence="5 6" id="KW-0472">Membrane</keyword>
<evidence type="ECO:0000256" key="6">
    <source>
        <dbReference type="SAM" id="Phobius"/>
    </source>
</evidence>
<gene>
    <name evidence="8" type="ORF">BDN70DRAFT_885548</name>
</gene>
<dbReference type="PANTHER" id="PTHR10556:SF43">
    <property type="entry name" value="STEROID 5-ALPHA-REDUCTASE DET2"/>
    <property type="match status" value="1"/>
</dbReference>
<evidence type="ECO:0000256" key="2">
    <source>
        <dbReference type="ARBA" id="ARBA00007742"/>
    </source>
</evidence>
<feature type="transmembrane region" description="Helical" evidence="6">
    <location>
        <begin position="23"/>
        <end position="42"/>
    </location>
</feature>